<feature type="transmembrane region" description="Helical" evidence="1">
    <location>
        <begin position="34"/>
        <end position="54"/>
    </location>
</feature>
<keyword evidence="1" id="KW-1133">Transmembrane helix</keyword>
<gene>
    <name evidence="2" type="ORF">HNQ53_002443</name>
</gene>
<evidence type="ECO:0008006" key="4">
    <source>
        <dbReference type="Google" id="ProtNLM"/>
    </source>
</evidence>
<evidence type="ECO:0000256" key="1">
    <source>
        <dbReference type="SAM" id="Phobius"/>
    </source>
</evidence>
<feature type="transmembrane region" description="Helical" evidence="1">
    <location>
        <begin position="135"/>
        <end position="156"/>
    </location>
</feature>
<sequence>MSVPVMDLASYSLQDFIPFTADVYFRLLARMGEAFWPLQSVTLLVGFLALFLSLTGRVRIALGLLAPLWAFVGVAFFAQRYSGLNWAGTHICWIWLCQGLLLLLLAVTGWGTALERDTGADWRTALLRTLLTPSVQAGLLIALCGLLGFPLLGVAMGNGWPAVEVFGLHPDPTAAVTLGLLLVGFRGSALWFTALVPTLWLCVSALTLKVLGAAWYPALLVIVAVAVTGSVASYRPRTAR</sequence>
<name>A0AA89PDV5_9GAMM</name>
<keyword evidence="1" id="KW-0472">Membrane</keyword>
<comment type="caution">
    <text evidence="2">The sequence shown here is derived from an EMBL/GenBank/DDBJ whole genome shotgun (WGS) entry which is preliminary data.</text>
</comment>
<accession>A0AA89PDV5</accession>
<dbReference type="Pfam" id="PF19540">
    <property type="entry name" value="DUF6064"/>
    <property type="match status" value="1"/>
</dbReference>
<feature type="transmembrane region" description="Helical" evidence="1">
    <location>
        <begin position="61"/>
        <end position="81"/>
    </location>
</feature>
<keyword evidence="1" id="KW-0812">Transmembrane</keyword>
<dbReference type="AlphaFoldDB" id="A0AA89PDV5"/>
<evidence type="ECO:0000313" key="3">
    <source>
        <dbReference type="Proteomes" id="UP000563601"/>
    </source>
</evidence>
<dbReference type="Proteomes" id="UP000563601">
    <property type="component" value="Unassembled WGS sequence"/>
</dbReference>
<proteinExistence type="predicted"/>
<organism evidence="2 3">
    <name type="scientific">Microbulbifer hydrolyticus</name>
    <dbReference type="NCBI Taxonomy" id="48074"/>
    <lineage>
        <taxon>Bacteria</taxon>
        <taxon>Pseudomonadati</taxon>
        <taxon>Pseudomonadota</taxon>
        <taxon>Gammaproteobacteria</taxon>
        <taxon>Cellvibrionales</taxon>
        <taxon>Microbulbiferaceae</taxon>
        <taxon>Microbulbifer</taxon>
    </lineage>
</organism>
<evidence type="ECO:0000313" key="2">
    <source>
        <dbReference type="EMBL" id="MBB5212218.1"/>
    </source>
</evidence>
<dbReference type="RefSeq" id="WP_202620621.1">
    <property type="nucleotide sequence ID" value="NZ_JACHHR010000003.1"/>
</dbReference>
<reference evidence="2 3" key="1">
    <citation type="submission" date="2020-08" db="EMBL/GenBank/DDBJ databases">
        <title>Genomic Encyclopedia of Type Strains, Phase IV (KMG-IV): sequencing the most valuable type-strain genomes for metagenomic binning, comparative biology and taxonomic classification.</title>
        <authorList>
            <person name="Goeker M."/>
        </authorList>
    </citation>
    <scope>NUCLEOTIDE SEQUENCE [LARGE SCALE GENOMIC DNA]</scope>
    <source>
        <strain evidence="2 3">DSM 11525</strain>
    </source>
</reference>
<dbReference type="EMBL" id="JACHHR010000003">
    <property type="protein sequence ID" value="MBB5212218.1"/>
    <property type="molecule type" value="Genomic_DNA"/>
</dbReference>
<protein>
    <recommendedName>
        <fullName evidence="4">MFS transporter permease</fullName>
    </recommendedName>
</protein>
<dbReference type="InterPro" id="IPR045708">
    <property type="entry name" value="DUF6064"/>
</dbReference>
<feature type="transmembrane region" description="Helical" evidence="1">
    <location>
        <begin position="214"/>
        <end position="234"/>
    </location>
</feature>
<feature type="transmembrane region" description="Helical" evidence="1">
    <location>
        <begin position="190"/>
        <end position="208"/>
    </location>
</feature>
<feature type="transmembrane region" description="Helical" evidence="1">
    <location>
        <begin position="162"/>
        <end position="183"/>
    </location>
</feature>
<feature type="transmembrane region" description="Helical" evidence="1">
    <location>
        <begin position="93"/>
        <end position="114"/>
    </location>
</feature>